<keyword evidence="2" id="KW-1185">Reference proteome</keyword>
<accession>A0ACB7GZS5</accession>
<evidence type="ECO:0000313" key="1">
    <source>
        <dbReference type="EMBL" id="KAG8645949.1"/>
    </source>
</evidence>
<proteinExistence type="predicted"/>
<gene>
    <name evidence="1" type="ORF">MANES_10G113023v8</name>
</gene>
<organism evidence="1 2">
    <name type="scientific">Manihot esculenta</name>
    <name type="common">Cassava</name>
    <name type="synonym">Jatropha manihot</name>
    <dbReference type="NCBI Taxonomy" id="3983"/>
    <lineage>
        <taxon>Eukaryota</taxon>
        <taxon>Viridiplantae</taxon>
        <taxon>Streptophyta</taxon>
        <taxon>Embryophyta</taxon>
        <taxon>Tracheophyta</taxon>
        <taxon>Spermatophyta</taxon>
        <taxon>Magnoliopsida</taxon>
        <taxon>eudicotyledons</taxon>
        <taxon>Gunneridae</taxon>
        <taxon>Pentapetalae</taxon>
        <taxon>rosids</taxon>
        <taxon>fabids</taxon>
        <taxon>Malpighiales</taxon>
        <taxon>Euphorbiaceae</taxon>
        <taxon>Crotonoideae</taxon>
        <taxon>Manihoteae</taxon>
        <taxon>Manihot</taxon>
    </lineage>
</organism>
<reference evidence="2" key="1">
    <citation type="journal article" date="2016" name="Nat. Biotechnol.">
        <title>Sequencing wild and cultivated cassava and related species reveals extensive interspecific hybridization and genetic diversity.</title>
        <authorList>
            <person name="Bredeson J.V."/>
            <person name="Lyons J.B."/>
            <person name="Prochnik S.E."/>
            <person name="Wu G.A."/>
            <person name="Ha C.M."/>
            <person name="Edsinger-Gonzales E."/>
            <person name="Grimwood J."/>
            <person name="Schmutz J."/>
            <person name="Rabbi I.Y."/>
            <person name="Egesi C."/>
            <person name="Nauluvula P."/>
            <person name="Lebot V."/>
            <person name="Ndunguru J."/>
            <person name="Mkamilo G."/>
            <person name="Bart R.S."/>
            <person name="Setter T.L."/>
            <person name="Gleadow R.M."/>
            <person name="Kulakow P."/>
            <person name="Ferguson M.E."/>
            <person name="Rounsley S."/>
            <person name="Rokhsar D.S."/>
        </authorList>
    </citation>
    <scope>NUCLEOTIDE SEQUENCE [LARGE SCALE GENOMIC DNA]</scope>
    <source>
        <strain evidence="2">cv. AM560-2</strain>
    </source>
</reference>
<name>A0ACB7GZS5_MANES</name>
<evidence type="ECO:0000313" key="2">
    <source>
        <dbReference type="Proteomes" id="UP000091857"/>
    </source>
</evidence>
<comment type="caution">
    <text evidence="1">The sequence shown here is derived from an EMBL/GenBank/DDBJ whole genome shotgun (WGS) entry which is preliminary data.</text>
</comment>
<sequence>MDRKFHSRQTVECMFISNLISRGETQEIQKKWNETMDSIDQKIQAIIRIPLVRLRLIRIGKQLECEKMHVHGSIQNTGRIHLVSPSHLRPWQIVDKMISVICFYGRYVPSAYTQMENCINEFFSMCPYENKCYLEVIRLSFVPELLVSLYLSPYQVDKAIAAGMIMHILKLSRIVLSKDWRNECARLVLEFCELLRRVSHEDSLYLSCRSALGLLLKNMDIASWLYGEDAKGANCLMKEIFSFVGELGNRLCEDLVSSTESPWNSGPFFGDVCDFKAFLRPLFAVIKRDPSSDPIIKRDYEEAFEFLYATFCKLLRKMDECLLKMQCCFPLNTTWVDVTVWNGWFQHLAILEELHRISEFYEVAERELWMSLRQREFALCVLLVKYLKPTDDIRWLLEHKNEHGYEFRRHLARQMIPKANEDLQRSLQIVIDKYINMEASFIHVEGHQLLPNDLFLQLRVQEGSGAGLNNYRTCYLKEKWFPSIFQAIFNPENALFVACPNDPTRLYPNPAIKPKTLHLQYFQLAGQLIALALIHKVRVGVVFDRTFFLQLAGKTISLEDIRDADPSFYSNCKQIMEMVSKPIVSDALELRFIGGAEYKRSADLCPDGKSIVVNRKNWKIFVDLIIEHRFVTSISKQVSYFTQGLTDVLGDIHLQKFFFHCLDLEDLDWMMQGSGSSVSLYDLKANAASFKYYSDRRRHVIANWEKGRLLGRGSFGSVYEGYAAGGFFFAVKEVQLLDQGNQEIQTKQCIYQIEQEIALLSQFNHPNIVQYYGTDKDEAKLYIFLELVSSGSLAEIYSRYHLKDSQVAAYTRQILHGLKYLHEHNVIHRDIKCANILVNVGGTVRLADFGLAKVTEFNNLIKSCKGTPCWMAPEVVNPKRRGGYGLPADIWSLGCTVLEMLIRRRPYSHLEPAQVLYRIGIGEPPPVPDFLSGLSQDFILKCLQVNPDDRPTAAELLDHPFLRRSSHA</sequence>
<protein>
    <submittedName>
        <fullName evidence="1">Uncharacterized protein</fullName>
    </submittedName>
</protein>
<dbReference type="EMBL" id="CM004396">
    <property type="protein sequence ID" value="KAG8645949.1"/>
    <property type="molecule type" value="Genomic_DNA"/>
</dbReference>
<dbReference type="Proteomes" id="UP000091857">
    <property type="component" value="Chromosome 10"/>
</dbReference>